<dbReference type="PANTHER" id="PTHR10654">
    <property type="entry name" value="CAS SCAFFOLDING PROTEIN"/>
    <property type="match status" value="1"/>
</dbReference>
<dbReference type="Proteomes" id="UP001177670">
    <property type="component" value="Unassembled WGS sequence"/>
</dbReference>
<dbReference type="AlphaFoldDB" id="A0AA40KLX2"/>
<organism evidence="4 5">
    <name type="scientific">Melipona bicolor</name>
    <dbReference type="NCBI Taxonomy" id="60889"/>
    <lineage>
        <taxon>Eukaryota</taxon>
        <taxon>Metazoa</taxon>
        <taxon>Ecdysozoa</taxon>
        <taxon>Arthropoda</taxon>
        <taxon>Hexapoda</taxon>
        <taxon>Insecta</taxon>
        <taxon>Pterygota</taxon>
        <taxon>Neoptera</taxon>
        <taxon>Endopterygota</taxon>
        <taxon>Hymenoptera</taxon>
        <taxon>Apocrita</taxon>
        <taxon>Aculeata</taxon>
        <taxon>Apoidea</taxon>
        <taxon>Anthophila</taxon>
        <taxon>Apidae</taxon>
        <taxon>Melipona</taxon>
    </lineage>
</organism>
<dbReference type="InterPro" id="IPR001452">
    <property type="entry name" value="SH3_domain"/>
</dbReference>
<dbReference type="InterPro" id="IPR037362">
    <property type="entry name" value="CAS_fam"/>
</dbReference>
<dbReference type="GO" id="GO:0005886">
    <property type="term" value="C:plasma membrane"/>
    <property type="evidence" value="ECO:0007669"/>
    <property type="project" value="TreeGrafter"/>
</dbReference>
<dbReference type="Gene3D" id="2.30.30.40">
    <property type="entry name" value="SH3 Domains"/>
    <property type="match status" value="1"/>
</dbReference>
<gene>
    <name evidence="4" type="ORF">K0M31_005680</name>
</gene>
<dbReference type="PANTHER" id="PTHR10654:SF18">
    <property type="entry name" value="IP17195P"/>
    <property type="match status" value="1"/>
</dbReference>
<dbReference type="GO" id="GO:0005737">
    <property type="term" value="C:cytoplasm"/>
    <property type="evidence" value="ECO:0007669"/>
    <property type="project" value="TreeGrafter"/>
</dbReference>
<evidence type="ECO:0000256" key="2">
    <source>
        <dbReference type="PROSITE-ProRule" id="PRU00192"/>
    </source>
</evidence>
<feature type="domain" description="SH3" evidence="3">
    <location>
        <begin position="45"/>
        <end position="99"/>
    </location>
</feature>
<evidence type="ECO:0000313" key="4">
    <source>
        <dbReference type="EMBL" id="KAK1125308.1"/>
    </source>
</evidence>
<dbReference type="SMART" id="SM00326">
    <property type="entry name" value="SH3"/>
    <property type="match status" value="1"/>
</dbReference>
<dbReference type="SUPFAM" id="SSF50044">
    <property type="entry name" value="SH3-domain"/>
    <property type="match status" value="1"/>
</dbReference>
<dbReference type="EMBL" id="JAHYIQ010000016">
    <property type="protein sequence ID" value="KAK1125308.1"/>
    <property type="molecule type" value="Genomic_DNA"/>
</dbReference>
<comment type="caution">
    <text evidence="4">The sequence shown here is derived from an EMBL/GenBank/DDBJ whole genome shotgun (WGS) entry which is preliminary data.</text>
</comment>
<accession>A0AA40KLX2</accession>
<sequence>MNIVIVFLEDPSRNLWIWSKCLGKNEDFAVTDSDTFSLFSILLQQKCVKARALYDNIAEAPDELAFRKGDVLTVLEQNTAGLEGWWLCALRGRQVITSF</sequence>
<reference evidence="4" key="1">
    <citation type="submission" date="2021-10" db="EMBL/GenBank/DDBJ databases">
        <title>Melipona bicolor Genome sequencing and assembly.</title>
        <authorList>
            <person name="Araujo N.S."/>
            <person name="Arias M.C."/>
        </authorList>
    </citation>
    <scope>NUCLEOTIDE SEQUENCE</scope>
    <source>
        <strain evidence="4">USP_2M_L1-L4_2017</strain>
        <tissue evidence="4">Whole body</tissue>
    </source>
</reference>
<dbReference type="InterPro" id="IPR036028">
    <property type="entry name" value="SH3-like_dom_sf"/>
</dbReference>
<protein>
    <recommendedName>
        <fullName evidence="3">SH3 domain-containing protein</fullName>
    </recommendedName>
</protein>
<dbReference type="PRINTS" id="PR00452">
    <property type="entry name" value="SH3DOMAIN"/>
</dbReference>
<keyword evidence="1 2" id="KW-0728">SH3 domain</keyword>
<proteinExistence type="predicted"/>
<evidence type="ECO:0000256" key="1">
    <source>
        <dbReference type="ARBA" id="ARBA00022443"/>
    </source>
</evidence>
<dbReference type="Pfam" id="PF00018">
    <property type="entry name" value="SH3_1"/>
    <property type="match status" value="1"/>
</dbReference>
<evidence type="ECO:0000313" key="5">
    <source>
        <dbReference type="Proteomes" id="UP001177670"/>
    </source>
</evidence>
<dbReference type="GO" id="GO:0007169">
    <property type="term" value="P:cell surface receptor protein tyrosine kinase signaling pathway"/>
    <property type="evidence" value="ECO:0007669"/>
    <property type="project" value="TreeGrafter"/>
</dbReference>
<dbReference type="PROSITE" id="PS50002">
    <property type="entry name" value="SH3"/>
    <property type="match status" value="1"/>
</dbReference>
<dbReference type="GO" id="GO:0016477">
    <property type="term" value="P:cell migration"/>
    <property type="evidence" value="ECO:0007669"/>
    <property type="project" value="TreeGrafter"/>
</dbReference>
<name>A0AA40KLX2_9HYME</name>
<dbReference type="FunFam" id="2.30.30.40:FF:000009">
    <property type="entry name" value="Breast cancer anti-estrogen resistance 1"/>
    <property type="match status" value="1"/>
</dbReference>
<evidence type="ECO:0000259" key="3">
    <source>
        <dbReference type="PROSITE" id="PS50002"/>
    </source>
</evidence>
<keyword evidence="5" id="KW-1185">Reference proteome</keyword>